<dbReference type="PROSITE" id="PS50112">
    <property type="entry name" value="PAS"/>
    <property type="match status" value="2"/>
</dbReference>
<evidence type="ECO:0000259" key="16">
    <source>
        <dbReference type="PROSITE" id="PS50113"/>
    </source>
</evidence>
<evidence type="ECO:0000256" key="6">
    <source>
        <dbReference type="ARBA" id="ARBA00022553"/>
    </source>
</evidence>
<organism evidence="17 18">
    <name type="scientific">Candidatus Woykebacteria bacterium RBG_19FT_COMBO_43_10</name>
    <dbReference type="NCBI Taxonomy" id="1802598"/>
    <lineage>
        <taxon>Bacteria</taxon>
        <taxon>Candidatus Woykeibacteriota</taxon>
    </lineage>
</organism>
<feature type="transmembrane region" description="Helical" evidence="13">
    <location>
        <begin position="78"/>
        <end position="103"/>
    </location>
</feature>
<dbReference type="PANTHER" id="PTHR43047:SF72">
    <property type="entry name" value="OSMOSENSING HISTIDINE PROTEIN KINASE SLN1"/>
    <property type="match status" value="1"/>
</dbReference>
<dbReference type="FunFam" id="1.10.287.130:FF:000001">
    <property type="entry name" value="Two-component sensor histidine kinase"/>
    <property type="match status" value="1"/>
</dbReference>
<dbReference type="Pfam" id="PF13426">
    <property type="entry name" value="PAS_9"/>
    <property type="match status" value="1"/>
</dbReference>
<dbReference type="AlphaFoldDB" id="A0A1G1WJW2"/>
<dbReference type="GO" id="GO:0005886">
    <property type="term" value="C:plasma membrane"/>
    <property type="evidence" value="ECO:0007669"/>
    <property type="project" value="UniProtKB-SubCell"/>
</dbReference>
<evidence type="ECO:0000256" key="7">
    <source>
        <dbReference type="ARBA" id="ARBA00022679"/>
    </source>
</evidence>
<comment type="subcellular location">
    <subcellularLocation>
        <location evidence="2">Cell membrane</location>
    </subcellularLocation>
    <subcellularLocation>
        <location evidence="3">Membrane raft</location>
        <topology evidence="3">Multi-pass membrane protein</topology>
    </subcellularLocation>
</comment>
<dbReference type="CDD" id="cd00075">
    <property type="entry name" value="HATPase"/>
    <property type="match status" value="1"/>
</dbReference>
<evidence type="ECO:0000256" key="12">
    <source>
        <dbReference type="ARBA" id="ARBA00023136"/>
    </source>
</evidence>
<keyword evidence="9" id="KW-0418">Kinase</keyword>
<dbReference type="PROSITE" id="PS50109">
    <property type="entry name" value="HIS_KIN"/>
    <property type="match status" value="1"/>
</dbReference>
<evidence type="ECO:0000259" key="15">
    <source>
        <dbReference type="PROSITE" id="PS50112"/>
    </source>
</evidence>
<dbReference type="InterPro" id="IPR003661">
    <property type="entry name" value="HisK_dim/P_dom"/>
</dbReference>
<dbReference type="Pfam" id="PF02518">
    <property type="entry name" value="HATPase_c"/>
    <property type="match status" value="1"/>
</dbReference>
<accession>A0A1G1WJW2</accession>
<feature type="domain" description="Histidine kinase" evidence="14">
    <location>
        <begin position="509"/>
        <end position="730"/>
    </location>
</feature>
<evidence type="ECO:0000256" key="3">
    <source>
        <dbReference type="ARBA" id="ARBA00004314"/>
    </source>
</evidence>
<dbReference type="FunFam" id="3.30.565.10:FF:000023">
    <property type="entry name" value="PAS domain-containing sensor histidine kinase"/>
    <property type="match status" value="1"/>
</dbReference>
<dbReference type="CDD" id="cd00130">
    <property type="entry name" value="PAS"/>
    <property type="match status" value="2"/>
</dbReference>
<evidence type="ECO:0000256" key="11">
    <source>
        <dbReference type="ARBA" id="ARBA00023012"/>
    </source>
</evidence>
<dbReference type="SMART" id="SM00091">
    <property type="entry name" value="PAS"/>
    <property type="match status" value="2"/>
</dbReference>
<dbReference type="InterPro" id="IPR000014">
    <property type="entry name" value="PAS"/>
</dbReference>
<dbReference type="InterPro" id="IPR036890">
    <property type="entry name" value="HATPase_C_sf"/>
</dbReference>
<dbReference type="GO" id="GO:0005524">
    <property type="term" value="F:ATP binding"/>
    <property type="evidence" value="ECO:0007669"/>
    <property type="project" value="UniProtKB-KW"/>
</dbReference>
<comment type="caution">
    <text evidence="17">The sequence shown here is derived from an EMBL/GenBank/DDBJ whole genome shotgun (WGS) entry which is preliminary data.</text>
</comment>
<dbReference type="Proteomes" id="UP000176645">
    <property type="component" value="Unassembled WGS sequence"/>
</dbReference>
<keyword evidence="13" id="KW-1133">Transmembrane helix</keyword>
<comment type="catalytic activity">
    <reaction evidence="1">
        <text>ATP + protein L-histidine = ADP + protein N-phospho-L-histidine.</text>
        <dbReference type="EC" id="2.7.13.3"/>
    </reaction>
</comment>
<protein>
    <recommendedName>
        <fullName evidence="4">histidine kinase</fullName>
        <ecNumber evidence="4">2.7.13.3</ecNumber>
    </recommendedName>
</protein>
<evidence type="ECO:0000256" key="1">
    <source>
        <dbReference type="ARBA" id="ARBA00000085"/>
    </source>
</evidence>
<dbReference type="GO" id="GO:0045121">
    <property type="term" value="C:membrane raft"/>
    <property type="evidence" value="ECO:0007669"/>
    <property type="project" value="UniProtKB-SubCell"/>
</dbReference>
<feature type="domain" description="PAS" evidence="15">
    <location>
        <begin position="374"/>
        <end position="448"/>
    </location>
</feature>
<feature type="transmembrane region" description="Helical" evidence="13">
    <location>
        <begin position="115"/>
        <end position="135"/>
    </location>
</feature>
<keyword evidence="12 13" id="KW-0472">Membrane</keyword>
<feature type="transmembrane region" description="Helical" evidence="13">
    <location>
        <begin position="155"/>
        <end position="180"/>
    </location>
</feature>
<evidence type="ECO:0000259" key="14">
    <source>
        <dbReference type="PROSITE" id="PS50109"/>
    </source>
</evidence>
<dbReference type="SUPFAM" id="SSF47384">
    <property type="entry name" value="Homodimeric domain of signal transducing histidine kinase"/>
    <property type="match status" value="1"/>
</dbReference>
<keyword evidence="7" id="KW-0808">Transferase</keyword>
<feature type="transmembrane region" description="Helical" evidence="13">
    <location>
        <begin position="192"/>
        <end position="212"/>
    </location>
</feature>
<dbReference type="InterPro" id="IPR000700">
    <property type="entry name" value="PAS-assoc_C"/>
</dbReference>
<dbReference type="CDD" id="cd00082">
    <property type="entry name" value="HisKA"/>
    <property type="match status" value="1"/>
</dbReference>
<dbReference type="SUPFAM" id="SSF55874">
    <property type="entry name" value="ATPase domain of HSP90 chaperone/DNA topoisomerase II/histidine kinase"/>
    <property type="match status" value="1"/>
</dbReference>
<dbReference type="Gene3D" id="3.30.565.10">
    <property type="entry name" value="Histidine kinase-like ATPase, C-terminal domain"/>
    <property type="match status" value="1"/>
</dbReference>
<gene>
    <name evidence="17" type="ORF">A2Z42_00120</name>
</gene>
<dbReference type="EC" id="2.7.13.3" evidence="4"/>
<keyword evidence="8" id="KW-0547">Nucleotide-binding</keyword>
<dbReference type="GO" id="GO:0009927">
    <property type="term" value="F:histidine phosphotransfer kinase activity"/>
    <property type="evidence" value="ECO:0007669"/>
    <property type="project" value="TreeGrafter"/>
</dbReference>
<keyword evidence="6" id="KW-0597">Phosphoprotein</keyword>
<feature type="domain" description="PAS" evidence="15">
    <location>
        <begin position="248"/>
        <end position="318"/>
    </location>
</feature>
<keyword evidence="5" id="KW-1003">Cell membrane</keyword>
<evidence type="ECO:0000256" key="5">
    <source>
        <dbReference type="ARBA" id="ARBA00022475"/>
    </source>
</evidence>
<evidence type="ECO:0000256" key="4">
    <source>
        <dbReference type="ARBA" id="ARBA00012438"/>
    </source>
</evidence>
<evidence type="ECO:0000256" key="2">
    <source>
        <dbReference type="ARBA" id="ARBA00004236"/>
    </source>
</evidence>
<dbReference type="InterPro" id="IPR036097">
    <property type="entry name" value="HisK_dim/P_sf"/>
</dbReference>
<dbReference type="GO" id="GO:0006355">
    <property type="term" value="P:regulation of DNA-templated transcription"/>
    <property type="evidence" value="ECO:0007669"/>
    <property type="project" value="InterPro"/>
</dbReference>
<proteinExistence type="predicted"/>
<evidence type="ECO:0000256" key="8">
    <source>
        <dbReference type="ARBA" id="ARBA00022741"/>
    </source>
</evidence>
<dbReference type="Gene3D" id="1.10.287.130">
    <property type="match status" value="1"/>
</dbReference>
<evidence type="ECO:0000313" key="17">
    <source>
        <dbReference type="EMBL" id="OGY27996.1"/>
    </source>
</evidence>
<dbReference type="NCBIfam" id="TIGR00229">
    <property type="entry name" value="sensory_box"/>
    <property type="match status" value="2"/>
</dbReference>
<keyword evidence="13" id="KW-0812">Transmembrane</keyword>
<dbReference type="InterPro" id="IPR013767">
    <property type="entry name" value="PAS_fold"/>
</dbReference>
<dbReference type="SUPFAM" id="SSF55785">
    <property type="entry name" value="PYP-like sensor domain (PAS domain)"/>
    <property type="match status" value="2"/>
</dbReference>
<feature type="transmembrane region" description="Helical" evidence="13">
    <location>
        <begin position="49"/>
        <end position="66"/>
    </location>
</feature>
<dbReference type="Pfam" id="PF16927">
    <property type="entry name" value="HisKA_7TM"/>
    <property type="match status" value="1"/>
</dbReference>
<evidence type="ECO:0000256" key="10">
    <source>
        <dbReference type="ARBA" id="ARBA00022840"/>
    </source>
</evidence>
<dbReference type="EMBL" id="MHCU01000016">
    <property type="protein sequence ID" value="OGY27996.1"/>
    <property type="molecule type" value="Genomic_DNA"/>
</dbReference>
<dbReference type="PANTHER" id="PTHR43047">
    <property type="entry name" value="TWO-COMPONENT HISTIDINE PROTEIN KINASE"/>
    <property type="match status" value="1"/>
</dbReference>
<feature type="transmembrane region" description="Helical" evidence="13">
    <location>
        <begin position="19"/>
        <end position="37"/>
    </location>
</feature>
<keyword evidence="10" id="KW-0067">ATP-binding</keyword>
<dbReference type="InterPro" id="IPR031621">
    <property type="entry name" value="HisKA_7TM"/>
</dbReference>
<dbReference type="GO" id="GO:0000155">
    <property type="term" value="F:phosphorelay sensor kinase activity"/>
    <property type="evidence" value="ECO:0007669"/>
    <property type="project" value="InterPro"/>
</dbReference>
<keyword evidence="11" id="KW-0902">Two-component regulatory system</keyword>
<dbReference type="PRINTS" id="PR00344">
    <property type="entry name" value="BCTRLSENSOR"/>
</dbReference>
<feature type="domain" description="PAC" evidence="16">
    <location>
        <begin position="321"/>
        <end position="373"/>
    </location>
</feature>
<name>A0A1G1WJW2_9BACT</name>
<evidence type="ECO:0000256" key="13">
    <source>
        <dbReference type="SAM" id="Phobius"/>
    </source>
</evidence>
<evidence type="ECO:0000313" key="18">
    <source>
        <dbReference type="Proteomes" id="UP000176645"/>
    </source>
</evidence>
<dbReference type="SMART" id="SM00387">
    <property type="entry name" value="HATPase_c"/>
    <property type="match status" value="1"/>
</dbReference>
<dbReference type="InterPro" id="IPR005467">
    <property type="entry name" value="His_kinase_dom"/>
</dbReference>
<dbReference type="Gene3D" id="3.30.450.20">
    <property type="entry name" value="PAS domain"/>
    <property type="match status" value="2"/>
</dbReference>
<dbReference type="InterPro" id="IPR003594">
    <property type="entry name" value="HATPase_dom"/>
</dbReference>
<sequence>MINSAADLLLIFDFSYNPYALFSLWAVLISSVLLYLIVSKGVQVSANRWFAFVLITIILWGFFEVLNRFSATAVSSDFWNVSAMIGWAFVAPAFLGFTLTYIGNDKFLTSIGRQLLVFGPAFVFLFLGWATNLINNRNIEQFQRVFYGWESPSAPFFWLVIAWIDGLFIISLFLLIRHWLKVKDAIKKRQTSLFILAVLIPIIGGSITNGMMPILGMTVFPAAVLLTSVMSLIVTYAILRYKLFVINPATVVSSIVDTMHEMLIVFNPNHVIEFVNPAVEAVLGYRQEKLVGEPLSKLFEDSWEDVREKYLEPVYEGKTVSGIDLNLVSASGEKNPVSFSASALKDPKGTTLGIVGVATDISKIRDLFSDVTAERNKLTTTIESIADGVLALDFAGTVIMTNPAVLKMLNLSEGDVVGKNLDTVVTMTEDDRRIKFKDLITKRKLTEDTVIAQKENIKLNTNFGKEAYVNLTSSSIKEGSEAGLGAIITLNDISKEKELEEMKIDFVSMAAHELRTPLTAIRGYLSVLQEEIATHLSKEQNSFLDKAFISSSQLAALVENLLSVSRIERGAMRLEAEPQDWKGILNEVVASYTPLAKEKEIRLVLNALSELPKVLVDKFRISEVLSNLIGNALNYTNAGGRVELSSEFDKKNNMVITRVKDTGQGIPESALPHLFTKFFRVSGVLEQGSKGTGLGLYISKAIINMHHGKIWVESLVGKGSTFSFSVPIVAESISVKPKTEDAKPKRVFVRKAGAESKVLA</sequence>
<dbReference type="InterPro" id="IPR035965">
    <property type="entry name" value="PAS-like_dom_sf"/>
</dbReference>
<dbReference type="Pfam" id="PF00989">
    <property type="entry name" value="PAS"/>
    <property type="match status" value="1"/>
</dbReference>
<dbReference type="SMART" id="SM00388">
    <property type="entry name" value="HisKA"/>
    <property type="match status" value="1"/>
</dbReference>
<dbReference type="InterPro" id="IPR004358">
    <property type="entry name" value="Sig_transdc_His_kin-like_C"/>
</dbReference>
<evidence type="ECO:0000256" key="9">
    <source>
        <dbReference type="ARBA" id="ARBA00022777"/>
    </source>
</evidence>
<dbReference type="PROSITE" id="PS50113">
    <property type="entry name" value="PAC"/>
    <property type="match status" value="1"/>
</dbReference>
<dbReference type="Pfam" id="PF00512">
    <property type="entry name" value="HisKA"/>
    <property type="match status" value="1"/>
</dbReference>
<reference evidence="17 18" key="1">
    <citation type="journal article" date="2016" name="Nat. Commun.">
        <title>Thousands of microbial genomes shed light on interconnected biogeochemical processes in an aquifer system.</title>
        <authorList>
            <person name="Anantharaman K."/>
            <person name="Brown C.T."/>
            <person name="Hug L.A."/>
            <person name="Sharon I."/>
            <person name="Castelle C.J."/>
            <person name="Probst A.J."/>
            <person name="Thomas B.C."/>
            <person name="Singh A."/>
            <person name="Wilkins M.J."/>
            <person name="Karaoz U."/>
            <person name="Brodie E.L."/>
            <person name="Williams K.H."/>
            <person name="Hubbard S.S."/>
            <person name="Banfield J.F."/>
        </authorList>
    </citation>
    <scope>NUCLEOTIDE SEQUENCE [LARGE SCALE GENOMIC DNA]</scope>
</reference>
<feature type="transmembrane region" description="Helical" evidence="13">
    <location>
        <begin position="218"/>
        <end position="239"/>
    </location>
</feature>